<evidence type="ECO:0000259" key="10">
    <source>
        <dbReference type="PROSITE" id="PS51914"/>
    </source>
</evidence>
<dbReference type="VEuPathDB" id="VectorBase:ADIR015667"/>
<dbReference type="InterPro" id="IPR044865">
    <property type="entry name" value="MRH_dom"/>
</dbReference>
<comment type="subcellular location">
    <subcellularLocation>
        <location evidence="1">Endomembrane system</location>
    </subcellularLocation>
</comment>
<dbReference type="SUPFAM" id="SSF50911">
    <property type="entry name" value="Mannose 6-phosphate receptor domain"/>
    <property type="match status" value="4"/>
</dbReference>
<evidence type="ECO:0000256" key="3">
    <source>
        <dbReference type="ARBA" id="ARBA00022692"/>
    </source>
</evidence>
<evidence type="ECO:0000256" key="4">
    <source>
        <dbReference type="ARBA" id="ARBA00022729"/>
    </source>
</evidence>
<keyword evidence="7" id="KW-1015">Disulfide bond</keyword>
<feature type="transmembrane region" description="Helical" evidence="9">
    <location>
        <begin position="781"/>
        <end position="802"/>
    </location>
</feature>
<keyword evidence="6 9" id="KW-0472">Membrane</keyword>
<feature type="region of interest" description="Disordered" evidence="8">
    <location>
        <begin position="740"/>
        <end position="770"/>
    </location>
</feature>
<keyword evidence="5 9" id="KW-1133">Transmembrane helix</keyword>
<evidence type="ECO:0000256" key="7">
    <source>
        <dbReference type="ARBA" id="ARBA00023157"/>
    </source>
</evidence>
<sequence length="860" mass="92617">MAASGPKVAPVSQRRTSVCRSGTARLSIGSIVTVLTVMAATAAQSKLLLNGTDCTLREPLYNVTFDFNALSSDLNHHVMSDEGDERFFFNVCDKPGGNGTGEARAYLVRGDTKLTLGYEPHLQLTDGRIQFAFVGEPCAGNGSRRYTLDIILLCSYERTPADLRVIPHTPDQCRYFIFWDTPLACQPLAPQFQASRCAVRETAGARHEYDLMGLATGNHEVALPDGARFVVSVCKPVRYGHLTMCPPGTGVCLVNGTDYQDYGQALPAPTLDAAGQLVMELRSKATACQNSLIVFECGTEDGVDEAGPTYRGLRDNCTHEFRWRTSLACRDTRPCSVSNPITGTWYDLGPLANRTYRLTARDNRTYEVGVCRIPASSHCPLDAGACEVTAAQSVGLGAVSSELHYETTGAPYLLYRSGAVCDATSGRRWETKLEFICETDPVEGARSGAVVPPTVVENGDCQLVVHFETVLVCEPALMACGAYNESTIDQYVDLTPLVDAARNYEARVAAGPSTAQQPARRYFLNVCRPLVPEYGLSCRGGAAACEATFDGVTARNETTLGFPDVSLVVAGDTVLMKYLRGDPCPHDPLTNLSSTVAFRCDRTAGRGVPVLVEIEHGCHYRFDWPTAVICPPERALTYVPANCSFHNPATSGWFAANATLGELALCGQQPTVATVDYRTGTLNLQYTAQADANCTSTKGLRTYNVTVACAPQSSRERTEPARCFERVQQQSPGVCALVGRDPAASPTTTPAPTMASTTDAPTTDDTTGKHVQPAGTGLGPLGIVLICLTVLGTLSGGTWYLARRHPAHCRQLYALLLCRGILNKDDYPSTLYSRVDDGETSSLLLNPANVMSDSDDDMLI</sequence>
<keyword evidence="3 9" id="KW-0812">Transmembrane</keyword>
<dbReference type="GO" id="GO:0005537">
    <property type="term" value="F:D-mannose binding"/>
    <property type="evidence" value="ECO:0007669"/>
    <property type="project" value="InterPro"/>
</dbReference>
<dbReference type="GO" id="GO:0038023">
    <property type="term" value="F:signaling receptor activity"/>
    <property type="evidence" value="ECO:0007669"/>
    <property type="project" value="InterPro"/>
</dbReference>
<dbReference type="GO" id="GO:0005520">
    <property type="term" value="F:insulin-like growth factor binding"/>
    <property type="evidence" value="ECO:0007669"/>
    <property type="project" value="TreeGrafter"/>
</dbReference>
<dbReference type="GO" id="GO:0005770">
    <property type="term" value="C:late endosome"/>
    <property type="evidence" value="ECO:0007669"/>
    <property type="project" value="TreeGrafter"/>
</dbReference>
<dbReference type="AlphaFoldDB" id="A0A1Y9H1X1"/>
<reference evidence="11" key="2">
    <citation type="submission" date="2020-05" db="UniProtKB">
        <authorList>
            <consortium name="EnsemblMetazoa"/>
        </authorList>
    </citation>
    <scope>IDENTIFICATION</scope>
    <source>
        <strain evidence="11">WRAIR2</strain>
    </source>
</reference>
<evidence type="ECO:0000256" key="9">
    <source>
        <dbReference type="SAM" id="Phobius"/>
    </source>
</evidence>
<accession>A0A1Y9H1X1</accession>
<evidence type="ECO:0000256" key="8">
    <source>
        <dbReference type="SAM" id="MobiDB-lite"/>
    </source>
</evidence>
<dbReference type="GO" id="GO:0007041">
    <property type="term" value="P:lysosomal transport"/>
    <property type="evidence" value="ECO:0007669"/>
    <property type="project" value="InterPro"/>
</dbReference>
<feature type="domain" description="MRH" evidence="10">
    <location>
        <begin position="478"/>
        <end position="632"/>
    </location>
</feature>
<reference evidence="12" key="1">
    <citation type="submission" date="2013-03" db="EMBL/GenBank/DDBJ databases">
        <title>The Genome Sequence of Anopheles dirus WRAIR2.</title>
        <authorList>
            <consortium name="The Broad Institute Genomics Platform"/>
            <person name="Neafsey D.E."/>
            <person name="Walton C."/>
            <person name="Walker B."/>
            <person name="Young S.K."/>
            <person name="Zeng Q."/>
            <person name="Gargeya S."/>
            <person name="Fitzgerald M."/>
            <person name="Haas B."/>
            <person name="Abouelleil A."/>
            <person name="Allen A.W."/>
            <person name="Alvarado L."/>
            <person name="Arachchi H.M."/>
            <person name="Berlin A.M."/>
            <person name="Chapman S.B."/>
            <person name="Gainer-Dewar J."/>
            <person name="Goldberg J."/>
            <person name="Griggs A."/>
            <person name="Gujja S."/>
            <person name="Hansen M."/>
            <person name="Howarth C."/>
            <person name="Imamovic A."/>
            <person name="Ireland A."/>
            <person name="Larimer J."/>
            <person name="McCowan C."/>
            <person name="Murphy C."/>
            <person name="Pearson M."/>
            <person name="Poon T.W."/>
            <person name="Priest M."/>
            <person name="Roberts A."/>
            <person name="Saif S."/>
            <person name="Shea T."/>
            <person name="Sisk P."/>
            <person name="Sykes S."/>
            <person name="Wortman J."/>
            <person name="Nusbaum C."/>
            <person name="Birren B."/>
        </authorList>
    </citation>
    <scope>NUCLEOTIDE SEQUENCE [LARGE SCALE GENOMIC DNA]</scope>
    <source>
        <strain evidence="12">WRAIR2</strain>
    </source>
</reference>
<feature type="domain" description="MRH" evidence="10">
    <location>
        <begin position="195"/>
        <end position="331"/>
    </location>
</feature>
<dbReference type="InterPro" id="IPR009011">
    <property type="entry name" value="Man6P_isomerase_rcpt-bd_dom_sf"/>
</dbReference>
<evidence type="ECO:0000256" key="6">
    <source>
        <dbReference type="ARBA" id="ARBA00023136"/>
    </source>
</evidence>
<name>A0A1Y9H1X1_9DIPT</name>
<dbReference type="GO" id="GO:0005802">
    <property type="term" value="C:trans-Golgi network"/>
    <property type="evidence" value="ECO:0007669"/>
    <property type="project" value="TreeGrafter"/>
</dbReference>
<dbReference type="SMART" id="SM01404">
    <property type="entry name" value="CIMR"/>
    <property type="match status" value="3"/>
</dbReference>
<proteinExistence type="predicted"/>
<dbReference type="InterPro" id="IPR000479">
    <property type="entry name" value="CIMR_rpt"/>
</dbReference>
<dbReference type="STRING" id="7168.A0A1Y9H1X1"/>
<dbReference type="Proteomes" id="UP000075884">
    <property type="component" value="Unassembled WGS sequence"/>
</dbReference>
<feature type="domain" description="MRH" evidence="10">
    <location>
        <begin position="52"/>
        <end position="187"/>
    </location>
</feature>
<dbReference type="Gene3D" id="2.70.130.10">
    <property type="entry name" value="Mannose-6-phosphate receptor binding domain"/>
    <property type="match status" value="4"/>
</dbReference>
<organism evidence="11 12">
    <name type="scientific">Anopheles dirus</name>
    <dbReference type="NCBI Taxonomy" id="7168"/>
    <lineage>
        <taxon>Eukaryota</taxon>
        <taxon>Metazoa</taxon>
        <taxon>Ecdysozoa</taxon>
        <taxon>Arthropoda</taxon>
        <taxon>Hexapoda</taxon>
        <taxon>Insecta</taxon>
        <taxon>Pterygota</taxon>
        <taxon>Neoptera</taxon>
        <taxon>Endopterygota</taxon>
        <taxon>Diptera</taxon>
        <taxon>Nematocera</taxon>
        <taxon>Culicoidea</taxon>
        <taxon>Culicidae</taxon>
        <taxon>Anophelinae</taxon>
        <taxon>Anopheles</taxon>
    </lineage>
</organism>
<dbReference type="PROSITE" id="PS51914">
    <property type="entry name" value="MRH"/>
    <property type="match status" value="4"/>
</dbReference>
<dbReference type="Pfam" id="PF00878">
    <property type="entry name" value="CIMR"/>
    <property type="match status" value="4"/>
</dbReference>
<evidence type="ECO:0000313" key="12">
    <source>
        <dbReference type="Proteomes" id="UP000075884"/>
    </source>
</evidence>
<feature type="compositionally biased region" description="Low complexity" evidence="8">
    <location>
        <begin position="741"/>
        <end position="765"/>
    </location>
</feature>
<feature type="domain" description="MRH" evidence="10">
    <location>
        <begin position="333"/>
        <end position="475"/>
    </location>
</feature>
<keyword evidence="4" id="KW-0732">Signal</keyword>
<keyword evidence="12" id="KW-1185">Reference proteome</keyword>
<keyword evidence="2" id="KW-0813">Transport</keyword>
<dbReference type="PANTHER" id="PTHR15071">
    <property type="entry name" value="MANNOSE-6-PHOSPHATE RECEPTOR FAMILY MEMBER"/>
    <property type="match status" value="1"/>
</dbReference>
<dbReference type="GO" id="GO:0005886">
    <property type="term" value="C:plasma membrane"/>
    <property type="evidence" value="ECO:0007669"/>
    <property type="project" value="TreeGrafter"/>
</dbReference>
<protein>
    <recommendedName>
        <fullName evidence="10">MRH domain-containing protein</fullName>
    </recommendedName>
</protein>
<dbReference type="PANTHER" id="PTHR15071:SF17">
    <property type="entry name" value="CATION-INDEPENDENT MANNOSE-6-PHOSPHATE RECEPTOR"/>
    <property type="match status" value="1"/>
</dbReference>
<evidence type="ECO:0000256" key="5">
    <source>
        <dbReference type="ARBA" id="ARBA00022989"/>
    </source>
</evidence>
<dbReference type="EnsemblMetazoa" id="ADIR015667-RA">
    <property type="protein sequence ID" value="ADIR015667-PA"/>
    <property type="gene ID" value="ADIR015667"/>
</dbReference>
<evidence type="ECO:0000256" key="1">
    <source>
        <dbReference type="ARBA" id="ARBA00004308"/>
    </source>
</evidence>
<evidence type="ECO:0000256" key="2">
    <source>
        <dbReference type="ARBA" id="ARBA00022448"/>
    </source>
</evidence>
<evidence type="ECO:0000313" key="11">
    <source>
        <dbReference type="EnsemblMetazoa" id="ADIR015667-PA"/>
    </source>
</evidence>